<sequence>DLGKNNLSSLPNLNIRRFKLEGLNLDENNFTVVPTTVLSKMKNLRILYMMDNNIQEINESWIHENLRTLELDRNEIKKFPRLMMPRLNKLSLRDNKIEEIPENALKNTKMLEML</sequence>
<dbReference type="PROSITE" id="PS51450">
    <property type="entry name" value="LRR"/>
    <property type="match status" value="1"/>
</dbReference>
<dbReference type="InterPro" id="IPR001611">
    <property type="entry name" value="Leu-rich_rpt"/>
</dbReference>
<feature type="non-terminal residue" evidence="1">
    <location>
        <position position="114"/>
    </location>
</feature>
<evidence type="ECO:0000313" key="1">
    <source>
        <dbReference type="EMBL" id="CAB4037890.1"/>
    </source>
</evidence>
<dbReference type="InterPro" id="IPR003591">
    <property type="entry name" value="Leu-rich_rpt_typical-subtyp"/>
</dbReference>
<dbReference type="InterPro" id="IPR032675">
    <property type="entry name" value="LRR_dom_sf"/>
</dbReference>
<dbReference type="OrthoDB" id="694479at2759"/>
<dbReference type="GO" id="GO:0005615">
    <property type="term" value="C:extracellular space"/>
    <property type="evidence" value="ECO:0007669"/>
    <property type="project" value="TreeGrafter"/>
</dbReference>
<name>A0A6S7K7P1_PARCT</name>
<dbReference type="SMART" id="SM00369">
    <property type="entry name" value="LRR_TYP"/>
    <property type="match status" value="3"/>
</dbReference>
<gene>
    <name evidence="1" type="ORF">PACLA_8A063521</name>
</gene>
<organism evidence="1 2">
    <name type="scientific">Paramuricea clavata</name>
    <name type="common">Red gorgonian</name>
    <name type="synonym">Violescent sea-whip</name>
    <dbReference type="NCBI Taxonomy" id="317549"/>
    <lineage>
        <taxon>Eukaryota</taxon>
        <taxon>Metazoa</taxon>
        <taxon>Cnidaria</taxon>
        <taxon>Anthozoa</taxon>
        <taxon>Octocorallia</taxon>
        <taxon>Malacalcyonacea</taxon>
        <taxon>Plexauridae</taxon>
        <taxon>Paramuricea</taxon>
    </lineage>
</organism>
<dbReference type="EMBL" id="CACRXK020023577">
    <property type="protein sequence ID" value="CAB4037890.1"/>
    <property type="molecule type" value="Genomic_DNA"/>
</dbReference>
<dbReference type="Pfam" id="PF13855">
    <property type="entry name" value="LRR_8"/>
    <property type="match status" value="1"/>
</dbReference>
<dbReference type="SUPFAM" id="SSF52058">
    <property type="entry name" value="L domain-like"/>
    <property type="match status" value="1"/>
</dbReference>
<dbReference type="PANTHER" id="PTHR45712:SF22">
    <property type="entry name" value="INSULIN-LIKE GROWTH FACTOR-BINDING PROTEIN COMPLEX ACID LABILE SUBUNIT"/>
    <property type="match status" value="1"/>
</dbReference>
<proteinExistence type="predicted"/>
<protein>
    <submittedName>
        <fullName evidence="1">Slit homolog 1 -like</fullName>
    </submittedName>
</protein>
<dbReference type="PANTHER" id="PTHR45712">
    <property type="entry name" value="AGAP008170-PA"/>
    <property type="match status" value="1"/>
</dbReference>
<dbReference type="Proteomes" id="UP001152795">
    <property type="component" value="Unassembled WGS sequence"/>
</dbReference>
<dbReference type="Pfam" id="PF00560">
    <property type="entry name" value="LRR_1"/>
    <property type="match status" value="1"/>
</dbReference>
<dbReference type="InterPro" id="IPR050333">
    <property type="entry name" value="SLRP"/>
</dbReference>
<comment type="caution">
    <text evidence="1">The sequence shown here is derived from an EMBL/GenBank/DDBJ whole genome shotgun (WGS) entry which is preliminary data.</text>
</comment>
<accession>A0A6S7K7P1</accession>
<dbReference type="AlphaFoldDB" id="A0A6S7K7P1"/>
<dbReference type="Gene3D" id="3.80.10.10">
    <property type="entry name" value="Ribonuclease Inhibitor"/>
    <property type="match status" value="1"/>
</dbReference>
<reference evidence="1" key="1">
    <citation type="submission" date="2020-04" db="EMBL/GenBank/DDBJ databases">
        <authorList>
            <person name="Alioto T."/>
            <person name="Alioto T."/>
            <person name="Gomez Garrido J."/>
        </authorList>
    </citation>
    <scope>NUCLEOTIDE SEQUENCE</scope>
    <source>
        <strain evidence="1">A484AB</strain>
    </source>
</reference>
<keyword evidence="2" id="KW-1185">Reference proteome</keyword>
<evidence type="ECO:0000313" key="2">
    <source>
        <dbReference type="Proteomes" id="UP001152795"/>
    </source>
</evidence>